<comment type="subcellular location">
    <subcellularLocation>
        <location evidence="1">Cell membrane</location>
        <topology evidence="1">Multi-pass membrane protein</topology>
    </subcellularLocation>
</comment>
<dbReference type="Pfam" id="PF12698">
    <property type="entry name" value="ABC2_membrane_3"/>
    <property type="match status" value="1"/>
</dbReference>
<feature type="transmembrane region" description="Helical" evidence="6">
    <location>
        <begin position="27"/>
        <end position="47"/>
    </location>
</feature>
<dbReference type="RefSeq" id="WP_345823089.1">
    <property type="nucleotide sequence ID" value="NZ_JBDIML010000001.1"/>
</dbReference>
<sequence>MYFLKLVTLFTTNNFVQLRRKWLSLPLLLLFPIVLMGLIVFIIVHFFSNLEDEPLQIGLVDLNQSTETEMIVSLLEESSQLGDFVQMNRMTENEATQDIAHDELAAYILFPEKFTTKLYNGQSVVVTVVGNPKRPTESYFIKELVDSAARHISSSQANILTINHYTKQLELDSETRNEIMLEQFNEFLLYAIGKDSILDQNLRTNNASSSPKQYFGLAAGFFILTIWIVTIHHILFKESSSSIQRRMTLYGVTGLQQTIARLIVTFLITLFLGVLLFIGIIKILNFDFNSDNYWRLTCLIVLYNLGFLLLLAVIDTIIKSYKVRLLVQIFLTIVTLFASGALIPEIYFPLYIQDYLSFLFSYQAYNWLEEILLNGRLYVDFIPLLITTVSGFLFLLGISSIKERVQS</sequence>
<evidence type="ECO:0000256" key="1">
    <source>
        <dbReference type="ARBA" id="ARBA00004651"/>
    </source>
</evidence>
<accession>A0ABU9XBI1</accession>
<feature type="transmembrane region" description="Helical" evidence="6">
    <location>
        <begin position="325"/>
        <end position="352"/>
    </location>
</feature>
<evidence type="ECO:0000256" key="5">
    <source>
        <dbReference type="ARBA" id="ARBA00023136"/>
    </source>
</evidence>
<dbReference type="InterPro" id="IPR013525">
    <property type="entry name" value="ABC2_TM"/>
</dbReference>
<evidence type="ECO:0000313" key="8">
    <source>
        <dbReference type="EMBL" id="MEN2765613.1"/>
    </source>
</evidence>
<keyword evidence="5 6" id="KW-0472">Membrane</keyword>
<dbReference type="InterPro" id="IPR051449">
    <property type="entry name" value="ABC-2_transporter_component"/>
</dbReference>
<evidence type="ECO:0000256" key="4">
    <source>
        <dbReference type="ARBA" id="ARBA00022989"/>
    </source>
</evidence>
<name>A0ABU9XBI1_9BACI</name>
<evidence type="ECO:0000313" key="9">
    <source>
        <dbReference type="Proteomes" id="UP001444625"/>
    </source>
</evidence>
<proteinExistence type="predicted"/>
<keyword evidence="4 6" id="KW-1133">Transmembrane helix</keyword>
<dbReference type="PANTHER" id="PTHR30294:SF29">
    <property type="entry name" value="MULTIDRUG ABC TRANSPORTER PERMEASE YBHS-RELATED"/>
    <property type="match status" value="1"/>
</dbReference>
<keyword evidence="9" id="KW-1185">Reference proteome</keyword>
<protein>
    <submittedName>
        <fullName evidence="8">ABC transporter permease</fullName>
    </submittedName>
</protein>
<organism evidence="8 9">
    <name type="scientific">Ornithinibacillus xuwenensis</name>
    <dbReference type="NCBI Taxonomy" id="3144668"/>
    <lineage>
        <taxon>Bacteria</taxon>
        <taxon>Bacillati</taxon>
        <taxon>Bacillota</taxon>
        <taxon>Bacilli</taxon>
        <taxon>Bacillales</taxon>
        <taxon>Bacillaceae</taxon>
        <taxon>Ornithinibacillus</taxon>
    </lineage>
</organism>
<keyword evidence="2" id="KW-1003">Cell membrane</keyword>
<dbReference type="EMBL" id="JBDIML010000001">
    <property type="protein sequence ID" value="MEN2765613.1"/>
    <property type="molecule type" value="Genomic_DNA"/>
</dbReference>
<feature type="domain" description="ABC-2 type transporter transmembrane" evidence="7">
    <location>
        <begin position="25"/>
        <end position="396"/>
    </location>
</feature>
<dbReference type="Gene3D" id="3.40.1710.10">
    <property type="entry name" value="abc type-2 transporter like domain"/>
    <property type="match status" value="1"/>
</dbReference>
<evidence type="ECO:0000259" key="7">
    <source>
        <dbReference type="Pfam" id="PF12698"/>
    </source>
</evidence>
<reference evidence="8 9" key="1">
    <citation type="submission" date="2024-05" db="EMBL/GenBank/DDBJ databases">
        <authorList>
            <person name="Haq I."/>
            <person name="Ullah Z."/>
            <person name="Ahmad R."/>
            <person name="Li M."/>
            <person name="Tong Y."/>
        </authorList>
    </citation>
    <scope>NUCLEOTIDE SEQUENCE [LARGE SCALE GENOMIC DNA]</scope>
    <source>
        <strain evidence="8 9">16A2E</strain>
    </source>
</reference>
<feature type="transmembrane region" description="Helical" evidence="6">
    <location>
        <begin position="258"/>
        <end position="281"/>
    </location>
</feature>
<feature type="transmembrane region" description="Helical" evidence="6">
    <location>
        <begin position="381"/>
        <end position="401"/>
    </location>
</feature>
<feature type="transmembrane region" description="Helical" evidence="6">
    <location>
        <begin position="214"/>
        <end position="237"/>
    </location>
</feature>
<evidence type="ECO:0000256" key="3">
    <source>
        <dbReference type="ARBA" id="ARBA00022692"/>
    </source>
</evidence>
<evidence type="ECO:0000256" key="6">
    <source>
        <dbReference type="SAM" id="Phobius"/>
    </source>
</evidence>
<feature type="transmembrane region" description="Helical" evidence="6">
    <location>
        <begin position="293"/>
        <end position="313"/>
    </location>
</feature>
<keyword evidence="3 6" id="KW-0812">Transmembrane</keyword>
<evidence type="ECO:0000256" key="2">
    <source>
        <dbReference type="ARBA" id="ARBA00022475"/>
    </source>
</evidence>
<gene>
    <name evidence="8" type="ORF">ABC228_00290</name>
</gene>
<comment type="caution">
    <text evidence="8">The sequence shown here is derived from an EMBL/GenBank/DDBJ whole genome shotgun (WGS) entry which is preliminary data.</text>
</comment>
<dbReference type="Proteomes" id="UP001444625">
    <property type="component" value="Unassembled WGS sequence"/>
</dbReference>
<dbReference type="PANTHER" id="PTHR30294">
    <property type="entry name" value="MEMBRANE COMPONENT OF ABC TRANSPORTER YHHJ-RELATED"/>
    <property type="match status" value="1"/>
</dbReference>